<gene>
    <name evidence="2" type="ORF">IAS62_000480</name>
</gene>
<dbReference type="GeneID" id="89987256"/>
<dbReference type="EMBL" id="CP143806">
    <property type="protein sequence ID" value="WVO19202.1"/>
    <property type="molecule type" value="Genomic_DNA"/>
</dbReference>
<organism evidence="2 3">
    <name type="scientific">Cryptococcus decagattii</name>
    <dbReference type="NCBI Taxonomy" id="1859122"/>
    <lineage>
        <taxon>Eukaryota</taxon>
        <taxon>Fungi</taxon>
        <taxon>Dikarya</taxon>
        <taxon>Basidiomycota</taxon>
        <taxon>Agaricomycotina</taxon>
        <taxon>Tremellomycetes</taxon>
        <taxon>Tremellales</taxon>
        <taxon>Cryptococcaceae</taxon>
        <taxon>Cryptococcus</taxon>
        <taxon>Cryptococcus gattii species complex</taxon>
    </lineage>
</organism>
<dbReference type="Proteomes" id="UP001432216">
    <property type="component" value="Chromosome 1"/>
</dbReference>
<protein>
    <submittedName>
        <fullName evidence="2">Uncharacterized protein</fullName>
    </submittedName>
</protein>
<accession>A0ABZ2AP24</accession>
<reference evidence="2 3" key="1">
    <citation type="submission" date="2024-01" db="EMBL/GenBank/DDBJ databases">
        <title>Comparative genomics of Cryptococcus and Kwoniella reveals pathogenesis evolution and contrasting modes of karyotype evolution via chromosome fusion or intercentromeric recombination.</title>
        <authorList>
            <person name="Coelho M.A."/>
            <person name="David-Palma M."/>
            <person name="Shea T."/>
            <person name="Bowers K."/>
            <person name="McGinley-Smith S."/>
            <person name="Mohammad A.W."/>
            <person name="Gnirke A."/>
            <person name="Yurkov A.M."/>
            <person name="Nowrousian M."/>
            <person name="Sun S."/>
            <person name="Cuomo C.A."/>
            <person name="Heitman J."/>
        </authorList>
    </citation>
    <scope>NUCLEOTIDE SEQUENCE [LARGE SCALE GENOMIC DNA]</scope>
    <source>
        <strain evidence="2 3">7685027</strain>
    </source>
</reference>
<evidence type="ECO:0000313" key="2">
    <source>
        <dbReference type="EMBL" id="WVO19202.1"/>
    </source>
</evidence>
<evidence type="ECO:0000256" key="1">
    <source>
        <dbReference type="SAM" id="MobiDB-lite"/>
    </source>
</evidence>
<dbReference type="RefSeq" id="XP_064718442.1">
    <property type="nucleotide sequence ID" value="XM_064862370.1"/>
</dbReference>
<evidence type="ECO:0000313" key="3">
    <source>
        <dbReference type="Proteomes" id="UP001432216"/>
    </source>
</evidence>
<name>A0ABZ2AP24_9TREE</name>
<sequence length="253" mass="28893">MATYNITLLDISSEMNDLRSQVTGLGEEMRMGNGGLGREKARRRSGLAETDQNECTQQSGQWRRSSQRNLVHAVVREMVGIPRNRSKPVYTAENWPDYEEEEAQMRFPTGWQDMYVRLQAGADSAWSFVALRILSVPLSGNVQRTTSSPNSRGKSTNDELRGRVIDYLNNVVREKKRAEMKVKSIKSRIARFRVWLRKGGLGQPRDDGCDEFLLLAEIYIYRGSKVDRPGWVAIEPWRWSPIVDPPSCVDGLR</sequence>
<proteinExistence type="predicted"/>
<keyword evidence="3" id="KW-1185">Reference proteome</keyword>
<feature type="region of interest" description="Disordered" evidence="1">
    <location>
        <begin position="30"/>
        <end position="59"/>
    </location>
</feature>